<comment type="similarity">
    <text evidence="1">Belongs to the peptidase M38 family.</text>
</comment>
<organism evidence="7 8">
    <name type="scientific">Halobacillus faecis</name>
    <dbReference type="NCBI Taxonomy" id="360184"/>
    <lineage>
        <taxon>Bacteria</taxon>
        <taxon>Bacillati</taxon>
        <taxon>Bacillota</taxon>
        <taxon>Bacilli</taxon>
        <taxon>Bacillales</taxon>
        <taxon>Bacillaceae</taxon>
        <taxon>Halobacillus</taxon>
    </lineage>
</organism>
<feature type="binding site" evidence="3">
    <location>
        <position position="286"/>
    </location>
    <ligand>
        <name>substrate</name>
    </ligand>
</feature>
<keyword evidence="1 4" id="KW-0479">Metal-binding</keyword>
<dbReference type="SUPFAM" id="SSF51556">
    <property type="entry name" value="Metallo-dependent hydrolases"/>
    <property type="match status" value="1"/>
</dbReference>
<dbReference type="GO" id="GO:0008798">
    <property type="term" value="F:beta-aspartyl-peptidase activity"/>
    <property type="evidence" value="ECO:0007669"/>
    <property type="project" value="InterPro"/>
</dbReference>
<dbReference type="GO" id="GO:0006508">
    <property type="term" value="P:proteolysis"/>
    <property type="evidence" value="ECO:0007669"/>
    <property type="project" value="UniProtKB-KW"/>
</dbReference>
<feature type="binding site" evidence="3">
    <location>
        <begin position="67"/>
        <end position="69"/>
    </location>
    <ligand>
        <name>substrate</name>
    </ligand>
</feature>
<comment type="PTM">
    <text evidence="1">Carboxylation allows a single lysine to coordinate two zinc ions.</text>
</comment>
<dbReference type="Proteomes" id="UP000321886">
    <property type="component" value="Unassembled WGS sequence"/>
</dbReference>
<evidence type="ECO:0000259" key="6">
    <source>
        <dbReference type="Pfam" id="PF01979"/>
    </source>
</evidence>
<feature type="modified residue" description="N6-carboxylysine" evidence="5">
    <location>
        <position position="154"/>
    </location>
</feature>
<dbReference type="PANTHER" id="PTHR11647:SF1">
    <property type="entry name" value="COLLAPSIN RESPONSE MEDIATOR PROTEIN"/>
    <property type="match status" value="1"/>
</dbReference>
<comment type="subcellular location">
    <subcellularLocation>
        <location evidence="1">Cytoplasm</location>
    </subcellularLocation>
</comment>
<comment type="PTM">
    <text evidence="5">Carbamylation allows a single lysine to coordinate two zinc ions.</text>
</comment>
<proteinExistence type="inferred from homology"/>
<evidence type="ECO:0000256" key="2">
    <source>
        <dbReference type="PIRSR" id="PIRSR001238-1"/>
    </source>
</evidence>
<feature type="binding site" description="via carbamate group" evidence="4">
    <location>
        <position position="154"/>
    </location>
    <ligand>
        <name>Zn(2+)</name>
        <dbReference type="ChEBI" id="CHEBI:29105"/>
        <label>1</label>
        <note>catalytic</note>
    </ligand>
</feature>
<dbReference type="InterPro" id="IPR050378">
    <property type="entry name" value="Metallo-dep_Hydrolases_sf"/>
</dbReference>
<feature type="binding site" description="via carbamate group" evidence="4">
    <location>
        <position position="154"/>
    </location>
    <ligand>
        <name>Zn(2+)</name>
        <dbReference type="ChEBI" id="CHEBI:29105"/>
        <label>2</label>
        <note>catalytic</note>
    </ligand>
</feature>
<feature type="binding site" evidence="4">
    <location>
        <position position="282"/>
    </location>
    <ligand>
        <name>Zn(2+)</name>
        <dbReference type="ChEBI" id="CHEBI:29105"/>
        <label>1</label>
        <note>catalytic</note>
    </ligand>
</feature>
<dbReference type="InterPro" id="IPR011059">
    <property type="entry name" value="Metal-dep_hydrolase_composite"/>
</dbReference>
<keyword evidence="1 4" id="KW-0862">Zinc</keyword>
<gene>
    <name evidence="7" type="primary">iadA_2</name>
    <name evidence="7" type="ORF">HFA01_29070</name>
</gene>
<feature type="binding site" evidence="3">
    <location>
        <position position="129"/>
    </location>
    <ligand>
        <name>substrate</name>
    </ligand>
</feature>
<keyword evidence="1" id="KW-0645">Protease</keyword>
<feature type="binding site" evidence="4">
    <location>
        <position position="62"/>
    </location>
    <ligand>
        <name>Zn(2+)</name>
        <dbReference type="ChEBI" id="CHEBI:29105"/>
        <label>1</label>
        <note>catalytic</note>
    </ligand>
</feature>
<feature type="binding site" evidence="4">
    <location>
        <position position="222"/>
    </location>
    <ligand>
        <name>Zn(2+)</name>
        <dbReference type="ChEBI" id="CHEBI:29105"/>
        <label>2</label>
        <note>catalytic</note>
    </ligand>
</feature>
<evidence type="ECO:0000256" key="3">
    <source>
        <dbReference type="PIRSR" id="PIRSR001238-2"/>
    </source>
</evidence>
<dbReference type="GO" id="GO:0046872">
    <property type="term" value="F:metal ion binding"/>
    <property type="evidence" value="ECO:0007669"/>
    <property type="project" value="UniProtKB-KW"/>
</dbReference>
<dbReference type="GO" id="GO:0008237">
    <property type="term" value="F:metallopeptidase activity"/>
    <property type="evidence" value="ECO:0007669"/>
    <property type="project" value="UniProtKB-KW"/>
</dbReference>
<feature type="binding site" evidence="3">
    <location>
        <position position="161"/>
    </location>
    <ligand>
        <name>substrate</name>
    </ligand>
</feature>
<dbReference type="Gene3D" id="2.30.40.10">
    <property type="entry name" value="Urease, subunit C, domain 1"/>
    <property type="match status" value="1"/>
</dbReference>
<dbReference type="Gene3D" id="3.20.20.140">
    <property type="entry name" value="Metal-dependent hydrolases"/>
    <property type="match status" value="1"/>
</dbReference>
<comment type="caution">
    <text evidence="7">The sequence shown here is derived from an EMBL/GenBank/DDBJ whole genome shotgun (WGS) entry which is preliminary data.</text>
</comment>
<feature type="domain" description="Amidohydrolase-related" evidence="6">
    <location>
        <begin position="51"/>
        <end position="370"/>
    </location>
</feature>
<keyword evidence="8" id="KW-1185">Reference proteome</keyword>
<dbReference type="NCBIfam" id="TIGR01975">
    <property type="entry name" value="isoAsp_dipep"/>
    <property type="match status" value="1"/>
</dbReference>
<dbReference type="SUPFAM" id="SSF51338">
    <property type="entry name" value="Composite domain of metallo-dependent hydrolases"/>
    <property type="match status" value="1"/>
</dbReference>
<dbReference type="EC" id="3.4.19.-" evidence="1"/>
<feature type="binding site" evidence="3">
    <location>
        <position position="225"/>
    </location>
    <ligand>
        <name>substrate</name>
    </ligand>
</feature>
<keyword evidence="1" id="KW-0378">Hydrolase</keyword>
<evidence type="ECO:0000256" key="4">
    <source>
        <dbReference type="PIRSR" id="PIRSR001238-3"/>
    </source>
</evidence>
<dbReference type="PANTHER" id="PTHR11647">
    <property type="entry name" value="HYDRANTOINASE/DIHYDROPYRIMIDINASE FAMILY MEMBER"/>
    <property type="match status" value="1"/>
</dbReference>
<feature type="active site" description="Proton acceptor" evidence="2">
    <location>
        <position position="282"/>
    </location>
</feature>
<dbReference type="RefSeq" id="WP_246139339.1">
    <property type="nucleotide sequence ID" value="NZ_BJYD01000026.1"/>
</dbReference>
<dbReference type="EMBL" id="BJYD01000026">
    <property type="protein sequence ID" value="GEN54645.1"/>
    <property type="molecule type" value="Genomic_DNA"/>
</dbReference>
<dbReference type="InterPro" id="IPR032466">
    <property type="entry name" value="Metal_Hydrolase"/>
</dbReference>
<dbReference type="PIRSF" id="PIRSF001238">
    <property type="entry name" value="IadA"/>
    <property type="match status" value="1"/>
</dbReference>
<dbReference type="Pfam" id="PF01979">
    <property type="entry name" value="Amidohydro_1"/>
    <property type="match status" value="1"/>
</dbReference>
<reference evidence="7 8" key="1">
    <citation type="submission" date="2019-07" db="EMBL/GenBank/DDBJ databases">
        <title>Whole genome shotgun sequence of Halobacillus faecis NBRC 103569.</title>
        <authorList>
            <person name="Hosoyama A."/>
            <person name="Uohara A."/>
            <person name="Ohji S."/>
            <person name="Ichikawa N."/>
        </authorList>
    </citation>
    <scope>NUCLEOTIDE SEQUENCE [LARGE SCALE GENOMIC DNA]</scope>
    <source>
        <strain evidence="7 8">NBRC 103569</strain>
    </source>
</reference>
<keyword evidence="1" id="KW-0482">Metalloprotease</keyword>
<dbReference type="InterPro" id="IPR006680">
    <property type="entry name" value="Amidohydro-rel"/>
</dbReference>
<dbReference type="GO" id="GO:0016810">
    <property type="term" value="F:hydrolase activity, acting on carbon-nitrogen (but not peptide) bonds"/>
    <property type="evidence" value="ECO:0007669"/>
    <property type="project" value="InterPro"/>
</dbReference>
<sequence>MLRLLKNAQVYTPQSIGQKDILLAGGKIVEINDSIQVTGVEVDVLDRSNTIVMPGIVDRHVHITGGGGEGGFASSTPEVQLSHVVESGITTVVGLLGTNDVGRTPKNLLAKTKALREEGLNAYMLTGGYGYPSNTITGEVREDLLFIEEVLGLKLAIEDHRSSYITSEELKRLASYVRVSSMLAKKKGFIHLHMGSGKGHYEQLYRILEETDLPISLFSPTHVNRTAGLLEASVEFAKRGGLVDITSNVGMKGEGKSLTPAESLLHLLDQGVKIDQITVSSDANGSLPVFNDDGQLTGMKVAGFQPTLKALRSLIKDERISVEDAIKPFTTNPAQGLGLKERGHFKQGSYADLLVLNEEDLSISDVLINGTSFVHKGEIVRKGMFE</sequence>
<dbReference type="GO" id="GO:0005737">
    <property type="term" value="C:cytoplasm"/>
    <property type="evidence" value="ECO:0007669"/>
    <property type="project" value="UniProtKB-SubCell"/>
</dbReference>
<evidence type="ECO:0000256" key="1">
    <source>
        <dbReference type="PIRNR" id="PIRNR001238"/>
    </source>
</evidence>
<evidence type="ECO:0000313" key="8">
    <source>
        <dbReference type="Proteomes" id="UP000321886"/>
    </source>
</evidence>
<comment type="cofactor">
    <cofactor evidence="1 4">
        <name>Zn(2+)</name>
        <dbReference type="ChEBI" id="CHEBI:29105"/>
    </cofactor>
    <text evidence="1 4">Binds 2 Zn(2+) ions per subunit.</text>
</comment>
<feature type="binding site" evidence="3">
    <location>
        <position position="98"/>
    </location>
    <ligand>
        <name>substrate</name>
    </ligand>
</feature>
<protein>
    <recommendedName>
        <fullName evidence="1">Isoaspartyl dipeptidase</fullName>
        <ecNumber evidence="1">3.4.19.-</ecNumber>
    </recommendedName>
</protein>
<evidence type="ECO:0000313" key="7">
    <source>
        <dbReference type="EMBL" id="GEN54645.1"/>
    </source>
</evidence>
<name>A0A511WU35_9BACI</name>
<dbReference type="InterPro" id="IPR010229">
    <property type="entry name" value="Pept_M38_dipep"/>
</dbReference>
<comment type="function">
    <text evidence="1">Catalyzes the hydrolytic cleavage of a subset of L-isoaspartyl (L-beta-aspartyl) dipeptides. Used to degrade proteins damaged by L-isoaspartyl residues formation.</text>
</comment>
<accession>A0A511WU35</accession>
<evidence type="ECO:0000256" key="5">
    <source>
        <dbReference type="PIRSR" id="PIRSR001238-50"/>
    </source>
</evidence>
<feature type="binding site" evidence="4">
    <location>
        <position position="60"/>
    </location>
    <ligand>
        <name>Zn(2+)</name>
        <dbReference type="ChEBI" id="CHEBI:29105"/>
        <label>1</label>
        <note>catalytic</note>
    </ligand>
</feature>
<feature type="binding site" evidence="4">
    <location>
        <position position="193"/>
    </location>
    <ligand>
        <name>Zn(2+)</name>
        <dbReference type="ChEBI" id="CHEBI:29105"/>
        <label>2</label>
        <note>catalytic</note>
    </ligand>
</feature>
<dbReference type="AlphaFoldDB" id="A0A511WU35"/>